<proteinExistence type="predicted"/>
<gene>
    <name evidence="1" type="ORF">FHW12_002629</name>
</gene>
<dbReference type="InterPro" id="IPR007922">
    <property type="entry name" value="DciA-like"/>
</dbReference>
<accession>A0A839F1B2</accession>
<name>A0A839F1B2_9GAMM</name>
<dbReference type="Pfam" id="PF05258">
    <property type="entry name" value="DciA"/>
    <property type="match status" value="1"/>
</dbReference>
<keyword evidence="2" id="KW-1185">Reference proteome</keyword>
<reference evidence="1 2" key="1">
    <citation type="submission" date="2020-07" db="EMBL/GenBank/DDBJ databases">
        <title>Genomic Encyclopedia of Type Strains, Phase IV (KMG-V): Genome sequencing to study the core and pangenomes of soil and plant-associated prokaryotes.</title>
        <authorList>
            <person name="Whitman W."/>
        </authorList>
    </citation>
    <scope>NUCLEOTIDE SEQUENCE [LARGE SCALE GENOMIC DNA]</scope>
    <source>
        <strain evidence="1 2">RH2WT43</strain>
    </source>
</reference>
<organism evidence="1 2">
    <name type="scientific">Dokdonella fugitiva</name>
    <dbReference type="NCBI Taxonomy" id="328517"/>
    <lineage>
        <taxon>Bacteria</taxon>
        <taxon>Pseudomonadati</taxon>
        <taxon>Pseudomonadota</taxon>
        <taxon>Gammaproteobacteria</taxon>
        <taxon>Lysobacterales</taxon>
        <taxon>Rhodanobacteraceae</taxon>
        <taxon>Dokdonella</taxon>
    </lineage>
</organism>
<protein>
    <recommendedName>
        <fullName evidence="3">DUF721 domain-containing protein</fullName>
    </recommendedName>
</protein>
<comment type="caution">
    <text evidence="1">The sequence shown here is derived from an EMBL/GenBank/DDBJ whole genome shotgun (WGS) entry which is preliminary data.</text>
</comment>
<dbReference type="AlphaFoldDB" id="A0A839F1B2"/>
<evidence type="ECO:0000313" key="2">
    <source>
        <dbReference type="Proteomes" id="UP000550401"/>
    </source>
</evidence>
<dbReference type="EMBL" id="JACGXL010000004">
    <property type="protein sequence ID" value="MBA8888396.1"/>
    <property type="molecule type" value="Genomic_DNA"/>
</dbReference>
<evidence type="ECO:0008006" key="3">
    <source>
        <dbReference type="Google" id="ProtNLM"/>
    </source>
</evidence>
<sequence>MFVMSPKRNPTSSATAGPRPAAECITLGTLADRARALDALDERLRRLLPAATARETRLADVRNGRIVFLASSPTWASRLRLHQAALLAEARTALGGTVERFAVKVAPLPTVPPDPTKPKPLSAATTRHLRATATALQDPELRALYLQLASIAGDDS</sequence>
<evidence type="ECO:0000313" key="1">
    <source>
        <dbReference type="EMBL" id="MBA8888396.1"/>
    </source>
</evidence>
<dbReference type="Proteomes" id="UP000550401">
    <property type="component" value="Unassembled WGS sequence"/>
</dbReference>